<evidence type="ECO:0000313" key="3">
    <source>
        <dbReference type="Proteomes" id="UP000027920"/>
    </source>
</evidence>
<dbReference type="InterPro" id="IPR025676">
    <property type="entry name" value="Clr5_dom"/>
</dbReference>
<evidence type="ECO:0000259" key="1">
    <source>
        <dbReference type="Pfam" id="PF14420"/>
    </source>
</evidence>
<reference evidence="2 3" key="1">
    <citation type="submission" date="2013-03" db="EMBL/GenBank/DDBJ databases">
        <title>The Genome Sequence of Exophiala aquamarina CBS 119918.</title>
        <authorList>
            <consortium name="The Broad Institute Genomics Platform"/>
            <person name="Cuomo C."/>
            <person name="de Hoog S."/>
            <person name="Gorbushina A."/>
            <person name="Walker B."/>
            <person name="Young S.K."/>
            <person name="Zeng Q."/>
            <person name="Gargeya S."/>
            <person name="Fitzgerald M."/>
            <person name="Haas B."/>
            <person name="Abouelleil A."/>
            <person name="Allen A.W."/>
            <person name="Alvarado L."/>
            <person name="Arachchi H.M."/>
            <person name="Berlin A.M."/>
            <person name="Chapman S.B."/>
            <person name="Gainer-Dewar J."/>
            <person name="Goldberg J."/>
            <person name="Griggs A."/>
            <person name="Gujja S."/>
            <person name="Hansen M."/>
            <person name="Howarth C."/>
            <person name="Imamovic A."/>
            <person name="Ireland A."/>
            <person name="Larimer J."/>
            <person name="McCowan C."/>
            <person name="Murphy C."/>
            <person name="Pearson M."/>
            <person name="Poon T.W."/>
            <person name="Priest M."/>
            <person name="Roberts A."/>
            <person name="Saif S."/>
            <person name="Shea T."/>
            <person name="Sisk P."/>
            <person name="Sykes S."/>
            <person name="Wortman J."/>
            <person name="Nusbaum C."/>
            <person name="Birren B."/>
        </authorList>
    </citation>
    <scope>NUCLEOTIDE SEQUENCE [LARGE SCALE GENOMIC DNA]</scope>
    <source>
        <strain evidence="2 3">CBS 119918</strain>
    </source>
</reference>
<keyword evidence="3" id="KW-1185">Reference proteome</keyword>
<dbReference type="AlphaFoldDB" id="A0A072Q0Y9"/>
<proteinExistence type="predicted"/>
<dbReference type="Pfam" id="PF14420">
    <property type="entry name" value="Clr5"/>
    <property type="match status" value="1"/>
</dbReference>
<evidence type="ECO:0000313" key="2">
    <source>
        <dbReference type="EMBL" id="KEF61570.1"/>
    </source>
</evidence>
<dbReference type="VEuPathDB" id="FungiDB:A1O9_03138"/>
<dbReference type="EMBL" id="AMGV01000002">
    <property type="protein sequence ID" value="KEF61570.1"/>
    <property type="molecule type" value="Genomic_DNA"/>
</dbReference>
<comment type="caution">
    <text evidence="2">The sequence shown here is derived from an EMBL/GenBank/DDBJ whole genome shotgun (WGS) entry which is preliminary data.</text>
</comment>
<sequence length="527" mass="59365">MPPLPRTKSQWVALKPIIYHLYISEHMTLHQVLEVLSRESEIRISPASLKRKIKEWGMRKNCTNEEMAHILHIVSKESPALISKRQSDKLLDFRVNVNGQSKNVRLSQIKRYRRRRYASRQSDYLGENPTIQRYVQGDTADSQSCLPLTPIGNDHVDWSGNPGSTDESSQVLPALQLAEPCHPLESSFYELDFSLGSHFSSSDWSFFGPKPAELDLPEPWFDTVPSLDCGSDGFIRRLRRTLGSPGVATDAACEHQQKFFACPYAASTNNRISPSRRVETKCSAIKLQTISSLMHHLFKVHVYPDHFCQRCFEVFLDASQLSSHKAKCDKPRKVNPFRDSMSPEENRLIRLLVSNRRPEEAWFAIFGVLFPTHPGPISPYAGNSSFASIDELLALLMQQLHGQLQLIFSEKLNTSMIMDGATKARLEEIHNSTILEAFSTLGSDCMRHSVHSDLHCPSTQKAVQLATSTPLHMGGLNFSHHAYSVLQSQADFDALIPGLEQPFEPLGCDAADALLLTQFSSWHPSSW</sequence>
<name>A0A072Q0Y9_9EURO</name>
<organism evidence="2 3">
    <name type="scientific">Exophiala aquamarina CBS 119918</name>
    <dbReference type="NCBI Taxonomy" id="1182545"/>
    <lineage>
        <taxon>Eukaryota</taxon>
        <taxon>Fungi</taxon>
        <taxon>Dikarya</taxon>
        <taxon>Ascomycota</taxon>
        <taxon>Pezizomycotina</taxon>
        <taxon>Eurotiomycetes</taxon>
        <taxon>Chaetothyriomycetidae</taxon>
        <taxon>Chaetothyriales</taxon>
        <taxon>Herpotrichiellaceae</taxon>
        <taxon>Exophiala</taxon>
    </lineage>
</organism>
<accession>A0A072Q0Y9</accession>
<dbReference type="HOGENOM" id="CLU_516810_0_0_1"/>
<gene>
    <name evidence="2" type="ORF">A1O9_03138</name>
</gene>
<dbReference type="PANTHER" id="PTHR38788:SF3">
    <property type="entry name" value="CLR5 DOMAIN-CONTAINING PROTEIN"/>
    <property type="match status" value="1"/>
</dbReference>
<feature type="domain" description="Clr5" evidence="1">
    <location>
        <begin position="8"/>
        <end position="60"/>
    </location>
</feature>
<dbReference type="PANTHER" id="PTHR38788">
    <property type="entry name" value="CLR5 DOMAIN-CONTAINING PROTEIN"/>
    <property type="match status" value="1"/>
</dbReference>
<dbReference type="GeneID" id="25278076"/>
<dbReference type="Proteomes" id="UP000027920">
    <property type="component" value="Unassembled WGS sequence"/>
</dbReference>
<dbReference type="RefSeq" id="XP_013264160.1">
    <property type="nucleotide sequence ID" value="XM_013408706.1"/>
</dbReference>
<protein>
    <recommendedName>
        <fullName evidence="1">Clr5 domain-containing protein</fullName>
    </recommendedName>
</protein>
<dbReference type="OrthoDB" id="3521172at2759"/>